<proteinExistence type="predicted"/>
<dbReference type="Proteomes" id="UP000798662">
    <property type="component" value="Chromosome 2"/>
</dbReference>
<keyword evidence="2" id="KW-1185">Reference proteome</keyword>
<accession>A0ACC3C1E3</accession>
<sequence>MAMALRQYKAERFSQKLMVQATHKLSAEALSDQLSAMSAASYRGEVWPLRHIFGFFSKCVGGLSRVAGEQDVSCTWVGRNGFVNCSCQGRTRLLSVMRRPEGEATDINCTHGLAMLKSLRKFARVLVVDLRALRSTLGHLHTRCSSRLPSALDGDGVDDGDCERFVVGQSVFGIAVTGHGDGVVAAPVRFTRLTTTCMLCDTARTAACAHVSFTRHFKRTADARDQSGAAKQGKQADTEQKAPADRTASTTDDAPTGREGTAYSEADVVQSVSQKPIGLFNCHRSTVTDAGIGELVSKGGTYRISAPACCRRCSTPRGAAPDIGSTGVILCSAGPCPMRLEAYPCPSTKCSEWVSADGGEQGVVIYTACTAATSVLMRQWAFALVLDGTTYASSYETWRQSYLDRGDAGKASACHIRAKQTINKVFNAAVRLMTDNSPQWAFTCGTCQDEDGRFRVVTADGIWLGFLRRLAPKPFSNPCQPCVSASERVRAGRLCGSEAVRRFIRLSLKQPGRAIVINTGQLPSAERALFFLCPAALPADRVPACEEFEKSKLESLYALLDSVWELKRSAIELARGIVKRIRHVLTNEIANSRPAHRVASDVATAAHIREWLDTAVAAAVDTGLDDGLGNEVSDGGSSSGHDTPPPRPRRVARPAPHRRRGRHRGEAGGAQRPGGLPAAAVRAGREAAAARRHHENVTVAEPSDPRCLRPAITGLGADQYNPITSFCVALATDAIVNAFEPRHVAVLESAAGDLEAPDAGSRVDMLLGAACNPKARTQPGLVCNAPRSDSDILAASKARVRYELRLLMACLVSMRFNEPTFERLRRKVVAALRSVCATVTDYHLPREEEGGDRTALEFGTDWLDPSLSPSELRERFRARFPHTSDDAMVTGCFFSGLSQCRPGPFAAGEQPELGMCAKHYQAIRKFFSPGTFTVCCACPHPKLIGFVVLEKREGPYALLNAIITRFALLPHFIHCVRLWLRRAAQRFRQAPIVRCHCCHHLRPLPHCQPRMQRYFQPALVLPYGWQEHGRSPAEELPYCGNDEDAKGVRPR</sequence>
<evidence type="ECO:0000313" key="2">
    <source>
        <dbReference type="Proteomes" id="UP000798662"/>
    </source>
</evidence>
<reference evidence="1" key="1">
    <citation type="submission" date="2019-11" db="EMBL/GenBank/DDBJ databases">
        <title>Nori genome reveals adaptations in red seaweeds to the harsh intertidal environment.</title>
        <authorList>
            <person name="Wang D."/>
            <person name="Mao Y."/>
        </authorList>
    </citation>
    <scope>NUCLEOTIDE SEQUENCE</scope>
    <source>
        <tissue evidence="1">Gametophyte</tissue>
    </source>
</reference>
<comment type="caution">
    <text evidence="1">The sequence shown here is derived from an EMBL/GenBank/DDBJ whole genome shotgun (WGS) entry which is preliminary data.</text>
</comment>
<gene>
    <name evidence="1" type="ORF">I4F81_006506</name>
</gene>
<organism evidence="1 2">
    <name type="scientific">Pyropia yezoensis</name>
    <name type="common">Susabi-nori</name>
    <name type="synonym">Porphyra yezoensis</name>
    <dbReference type="NCBI Taxonomy" id="2788"/>
    <lineage>
        <taxon>Eukaryota</taxon>
        <taxon>Rhodophyta</taxon>
        <taxon>Bangiophyceae</taxon>
        <taxon>Bangiales</taxon>
        <taxon>Bangiaceae</taxon>
        <taxon>Pyropia</taxon>
    </lineage>
</organism>
<dbReference type="EMBL" id="CM020619">
    <property type="protein sequence ID" value="KAK1863954.1"/>
    <property type="molecule type" value="Genomic_DNA"/>
</dbReference>
<name>A0ACC3C1E3_PYRYE</name>
<protein>
    <submittedName>
        <fullName evidence="1">Uncharacterized protein</fullName>
    </submittedName>
</protein>
<evidence type="ECO:0000313" key="1">
    <source>
        <dbReference type="EMBL" id="KAK1863954.1"/>
    </source>
</evidence>